<organism evidence="1 2">
    <name type="scientific">Penicillium frequentans</name>
    <dbReference type="NCBI Taxonomy" id="3151616"/>
    <lineage>
        <taxon>Eukaryota</taxon>
        <taxon>Fungi</taxon>
        <taxon>Dikarya</taxon>
        <taxon>Ascomycota</taxon>
        <taxon>Pezizomycotina</taxon>
        <taxon>Eurotiomycetes</taxon>
        <taxon>Eurotiomycetidae</taxon>
        <taxon>Eurotiales</taxon>
        <taxon>Aspergillaceae</taxon>
        <taxon>Penicillium</taxon>
    </lineage>
</organism>
<evidence type="ECO:0000313" key="1">
    <source>
        <dbReference type="EMBL" id="KAJ5556989.1"/>
    </source>
</evidence>
<comment type="caution">
    <text evidence="1">The sequence shown here is derived from an EMBL/GenBank/DDBJ whole genome shotgun (WGS) entry which is preliminary data.</text>
</comment>
<reference evidence="1 2" key="1">
    <citation type="journal article" date="2023" name="IMA Fungus">
        <title>Comparative genomic study of the Penicillium genus elucidates a diverse pangenome and 15 lateral gene transfer events.</title>
        <authorList>
            <person name="Petersen C."/>
            <person name="Sorensen T."/>
            <person name="Nielsen M.R."/>
            <person name="Sondergaard T.E."/>
            <person name="Sorensen J.L."/>
            <person name="Fitzpatrick D.A."/>
            <person name="Frisvad J.C."/>
            <person name="Nielsen K.L."/>
        </authorList>
    </citation>
    <scope>NUCLEOTIDE SEQUENCE [LARGE SCALE GENOMIC DNA]</scope>
    <source>
        <strain evidence="1 2">IBT 35679</strain>
    </source>
</reference>
<name>A0AAD6D6P7_9EURO</name>
<proteinExistence type="predicted"/>
<evidence type="ECO:0000313" key="2">
    <source>
        <dbReference type="Proteomes" id="UP001220324"/>
    </source>
</evidence>
<dbReference type="AlphaFoldDB" id="A0AAD6D6P7"/>
<gene>
    <name evidence="1" type="ORF">N7494_000904</name>
</gene>
<accession>A0AAD6D6P7</accession>
<sequence length="362" mass="40905">MTTGNATSWQTFLTRFPISHVITDWVLGTQNTKETPHLRKVNSPKKVRPSFSPPDTRILSTLEKCSEESIVADEYDAAVPVGGDHPPAHVDLYTNTTPLIGLPIFVPVDGVMIRFGPYVAARRAAVTYCLSVGISPDTLPSSYVKVDKNKARTIARLYDELQPTPHDKLTQASYRALAEETLAQWQIIKATGLRVEYNPTIRGEPDPYSNPRRLILDVKQNNHLFITATRSAYGNISFELDPLNPLLDEVCDERICGEVPLVNDILRIVHDYFGHTREGLGFRSEGEYNAWRGHLAMYSPLARRAMTMEMWVQNCWINYGPFGESNWSASMEETKFPQQKLALLPEWVSEDLMPVEVVDEQK</sequence>
<dbReference type="Proteomes" id="UP001220324">
    <property type="component" value="Unassembled WGS sequence"/>
</dbReference>
<protein>
    <submittedName>
        <fullName evidence="1">Uncharacterized protein</fullName>
    </submittedName>
</protein>
<dbReference type="EMBL" id="JAQIZZ010000001">
    <property type="protein sequence ID" value="KAJ5556989.1"/>
    <property type="molecule type" value="Genomic_DNA"/>
</dbReference>
<keyword evidence="2" id="KW-1185">Reference proteome</keyword>